<reference evidence="1 2" key="1">
    <citation type="journal article" date="2020" name="Genome Biol. Evol.">
        <title>Comparative genomics of strictly vertically transmitted, feminizing microsporidia endosymbionts of amphipod crustaceans.</title>
        <authorList>
            <person name="Cormier A."/>
            <person name="Chebbi M.A."/>
            <person name="Giraud I."/>
            <person name="Wattier R."/>
            <person name="Teixeira M."/>
            <person name="Gilbert C."/>
            <person name="Rigaud T."/>
            <person name="Cordaux R."/>
        </authorList>
    </citation>
    <scope>NUCLEOTIDE SEQUENCE [LARGE SCALE GENOMIC DNA]</scope>
    <source>
        <strain evidence="1 2">Ou3-Ou53</strain>
    </source>
</reference>
<evidence type="ECO:0000313" key="1">
    <source>
        <dbReference type="EMBL" id="KAF9761000.1"/>
    </source>
</evidence>
<organism evidence="1 2">
    <name type="scientific">Nosema granulosis</name>
    <dbReference type="NCBI Taxonomy" id="83296"/>
    <lineage>
        <taxon>Eukaryota</taxon>
        <taxon>Fungi</taxon>
        <taxon>Fungi incertae sedis</taxon>
        <taxon>Microsporidia</taxon>
        <taxon>Nosematidae</taxon>
        <taxon>Nosema</taxon>
    </lineage>
</organism>
<dbReference type="InterPro" id="IPR012337">
    <property type="entry name" value="RNaseH-like_sf"/>
</dbReference>
<evidence type="ECO:0000313" key="2">
    <source>
        <dbReference type="Proteomes" id="UP000740883"/>
    </source>
</evidence>
<evidence type="ECO:0008006" key="3">
    <source>
        <dbReference type="Google" id="ProtNLM"/>
    </source>
</evidence>
<dbReference type="InterPro" id="IPR036397">
    <property type="entry name" value="RNaseH_sf"/>
</dbReference>
<sequence length="184" mass="21918">MLISDGANENTSELIGKWVHYNYNKINHHITSAYHHCSNGRIERFNRTLSEGIKNRIKMLGFRKKVEKLIEMYNDTVYSAIEIKSSEAILPEMLNHVKQIQFNNRIEKKYKNMFRKKTQKKLQLNDFVLIEDAIYKQKGQPKFLEIGEVLGILNNDTYWVAYMSKYTKYHITQLRKNNSDDFYL</sequence>
<dbReference type="Proteomes" id="UP000740883">
    <property type="component" value="Unassembled WGS sequence"/>
</dbReference>
<name>A0A9P6KX94_9MICR</name>
<dbReference type="SUPFAM" id="SSF53098">
    <property type="entry name" value="Ribonuclease H-like"/>
    <property type="match status" value="1"/>
</dbReference>
<dbReference type="EMBL" id="SBJO01000456">
    <property type="protein sequence ID" value="KAF9761000.1"/>
    <property type="molecule type" value="Genomic_DNA"/>
</dbReference>
<dbReference type="AlphaFoldDB" id="A0A9P6KX94"/>
<dbReference type="GO" id="GO:0003676">
    <property type="term" value="F:nucleic acid binding"/>
    <property type="evidence" value="ECO:0007669"/>
    <property type="project" value="InterPro"/>
</dbReference>
<comment type="caution">
    <text evidence="1">The sequence shown here is derived from an EMBL/GenBank/DDBJ whole genome shotgun (WGS) entry which is preliminary data.</text>
</comment>
<gene>
    <name evidence="1" type="ORF">NGRA_2909</name>
</gene>
<proteinExistence type="predicted"/>
<accession>A0A9P6KX94</accession>
<dbReference type="Gene3D" id="3.30.420.10">
    <property type="entry name" value="Ribonuclease H-like superfamily/Ribonuclease H"/>
    <property type="match status" value="1"/>
</dbReference>
<dbReference type="OrthoDB" id="5151897at2759"/>
<protein>
    <recommendedName>
        <fullName evidence="3">Integrase catalytic domain-containing protein</fullName>
    </recommendedName>
</protein>
<keyword evidence="2" id="KW-1185">Reference proteome</keyword>